<reference evidence="8 9" key="1">
    <citation type="submission" date="2018-08" db="EMBL/GenBank/DDBJ databases">
        <title>A genome reference for cultivated species of the human gut microbiota.</title>
        <authorList>
            <person name="Zou Y."/>
            <person name="Xue W."/>
            <person name="Luo G."/>
        </authorList>
    </citation>
    <scope>NUCLEOTIDE SEQUENCE [LARGE SCALE GENOMIC DNA]</scope>
    <source>
        <strain evidence="7 9">AM09-9</strain>
        <strain evidence="6 8">AM25-1LB</strain>
    </source>
</reference>
<dbReference type="EMBL" id="QRMI01000012">
    <property type="protein sequence ID" value="RHJ62081.1"/>
    <property type="molecule type" value="Genomic_DNA"/>
</dbReference>
<comment type="caution">
    <text evidence="7">The sequence shown here is derived from an EMBL/GenBank/DDBJ whole genome shotgun (WGS) entry which is preliminary data.</text>
</comment>
<dbReference type="GeneID" id="77333747"/>
<dbReference type="SUPFAM" id="SSF52540">
    <property type="entry name" value="P-loop containing nucleoside triphosphate hydrolases"/>
    <property type="match status" value="1"/>
</dbReference>
<dbReference type="AlphaFoldDB" id="A0A415D6W2"/>
<name>A0A415D6W2_9FIRM</name>
<dbReference type="GO" id="GO:0016887">
    <property type="term" value="F:ATP hydrolysis activity"/>
    <property type="evidence" value="ECO:0007669"/>
    <property type="project" value="InterPro"/>
</dbReference>
<dbReference type="InterPro" id="IPR027417">
    <property type="entry name" value="P-loop_NTPase"/>
</dbReference>
<evidence type="ECO:0000256" key="2">
    <source>
        <dbReference type="ARBA" id="ARBA00022448"/>
    </source>
</evidence>
<comment type="similarity">
    <text evidence="1">Belongs to the ABC transporter superfamily.</text>
</comment>
<sequence length="436" mass="49271">MEKENLAIRISGVKKEYRLGNIGGRTLQADLQSWFARKRGREDPNVKIGQDERLVGQKFMALNGIDLTIRQGEMCGIIGSNGAGKSTLLKLLAQVTAPTEGEIDLYGRVTSMLEVGTGFNGEMTGRENIYMNGTILGMSKAEIRSKMEQIIEFSEVREFIDTPVKRYSSGMFVKLAFSVAAHLDSEIMIMDEVLAVGDMAFQKKCLDKMREVAQKENRTVLYVSHNMNTIRRLCDRCIVLDQGKVIYDGEVEGAIAVYMDHAVGENETDMDLAEKQRAARILNLQRNQGLFMEHLTMKGKITPVFAREETLDLRIRVRTTQPLKNVMFRLTLRTDSDSGLGTFWSKPVDFPATGEQDMEMSMPLQLFEKGIFYASIGFYQKTAGGEPRILDHITRAFKIEIPGSAGWSTNAYGYLRFPEMKIQKVKNTRKKETNYE</sequence>
<feature type="domain" description="ABC transporter" evidence="5">
    <location>
        <begin position="46"/>
        <end position="267"/>
    </location>
</feature>
<keyword evidence="2" id="KW-0813">Transport</keyword>
<dbReference type="PROSITE" id="PS00211">
    <property type="entry name" value="ABC_TRANSPORTER_1"/>
    <property type="match status" value="1"/>
</dbReference>
<evidence type="ECO:0000256" key="4">
    <source>
        <dbReference type="ARBA" id="ARBA00022840"/>
    </source>
</evidence>
<organism evidence="7 9">
    <name type="scientific">[Ruminococcus] lactaris</name>
    <dbReference type="NCBI Taxonomy" id="46228"/>
    <lineage>
        <taxon>Bacteria</taxon>
        <taxon>Bacillati</taxon>
        <taxon>Bacillota</taxon>
        <taxon>Clostridia</taxon>
        <taxon>Lachnospirales</taxon>
        <taxon>Lachnospiraceae</taxon>
        <taxon>Mediterraneibacter</taxon>
    </lineage>
</organism>
<dbReference type="EMBL" id="QRHG01000003">
    <property type="protein sequence ID" value="RHF62872.1"/>
    <property type="molecule type" value="Genomic_DNA"/>
</dbReference>
<evidence type="ECO:0000256" key="1">
    <source>
        <dbReference type="ARBA" id="ARBA00005417"/>
    </source>
</evidence>
<dbReference type="PANTHER" id="PTHR46743:SF2">
    <property type="entry name" value="TEICHOIC ACIDS EXPORT ATP-BINDING PROTEIN TAGH"/>
    <property type="match status" value="1"/>
</dbReference>
<gene>
    <name evidence="7" type="ORF">DW116_06100</name>
    <name evidence="6" type="ORF">DW672_01595</name>
</gene>
<dbReference type="CDD" id="cd03220">
    <property type="entry name" value="ABC_KpsT_Wzt"/>
    <property type="match status" value="1"/>
</dbReference>
<evidence type="ECO:0000313" key="8">
    <source>
        <dbReference type="Proteomes" id="UP000284902"/>
    </source>
</evidence>
<keyword evidence="4 7" id="KW-0067">ATP-binding</keyword>
<evidence type="ECO:0000313" key="6">
    <source>
        <dbReference type="EMBL" id="RHF62872.1"/>
    </source>
</evidence>
<evidence type="ECO:0000313" key="7">
    <source>
        <dbReference type="EMBL" id="RHJ62081.1"/>
    </source>
</evidence>
<dbReference type="Proteomes" id="UP000284902">
    <property type="component" value="Unassembled WGS sequence"/>
</dbReference>
<dbReference type="InterPro" id="IPR015860">
    <property type="entry name" value="ABC_transpr_TagH-like"/>
</dbReference>
<dbReference type="InterPro" id="IPR003593">
    <property type="entry name" value="AAA+_ATPase"/>
</dbReference>
<dbReference type="GO" id="GO:0140359">
    <property type="term" value="F:ABC-type transporter activity"/>
    <property type="evidence" value="ECO:0007669"/>
    <property type="project" value="InterPro"/>
</dbReference>
<dbReference type="PANTHER" id="PTHR46743">
    <property type="entry name" value="TEICHOIC ACIDS EXPORT ATP-BINDING PROTEIN TAGH"/>
    <property type="match status" value="1"/>
</dbReference>
<keyword evidence="3" id="KW-0547">Nucleotide-binding</keyword>
<evidence type="ECO:0000259" key="5">
    <source>
        <dbReference type="PROSITE" id="PS50893"/>
    </source>
</evidence>
<dbReference type="Pfam" id="PF00005">
    <property type="entry name" value="ABC_tran"/>
    <property type="match status" value="1"/>
</dbReference>
<dbReference type="RefSeq" id="WP_005609578.1">
    <property type="nucleotide sequence ID" value="NZ_CABKOA010000036.1"/>
</dbReference>
<dbReference type="Proteomes" id="UP000285832">
    <property type="component" value="Unassembled WGS sequence"/>
</dbReference>
<dbReference type="PROSITE" id="PS50893">
    <property type="entry name" value="ABC_TRANSPORTER_2"/>
    <property type="match status" value="1"/>
</dbReference>
<dbReference type="SMART" id="SM00382">
    <property type="entry name" value="AAA"/>
    <property type="match status" value="1"/>
</dbReference>
<evidence type="ECO:0000313" key="9">
    <source>
        <dbReference type="Proteomes" id="UP000285832"/>
    </source>
</evidence>
<evidence type="ECO:0000256" key="3">
    <source>
        <dbReference type="ARBA" id="ARBA00022741"/>
    </source>
</evidence>
<accession>A0A415D6W2</accession>
<protein>
    <submittedName>
        <fullName evidence="7">ATP-binding cassette domain-containing protein</fullName>
    </submittedName>
</protein>
<dbReference type="Gene3D" id="3.40.50.300">
    <property type="entry name" value="P-loop containing nucleotide triphosphate hydrolases"/>
    <property type="match status" value="1"/>
</dbReference>
<dbReference type="InterPro" id="IPR003439">
    <property type="entry name" value="ABC_transporter-like_ATP-bd"/>
</dbReference>
<dbReference type="InterPro" id="IPR050683">
    <property type="entry name" value="Bact_Polysacc_Export_ATP-bd"/>
</dbReference>
<dbReference type="Gene3D" id="2.70.50.60">
    <property type="entry name" value="abc- transporter (atp binding component) like domain"/>
    <property type="match status" value="1"/>
</dbReference>
<proteinExistence type="inferred from homology"/>
<dbReference type="GO" id="GO:0005524">
    <property type="term" value="F:ATP binding"/>
    <property type="evidence" value="ECO:0007669"/>
    <property type="project" value="UniProtKB-KW"/>
</dbReference>
<dbReference type="GO" id="GO:0016020">
    <property type="term" value="C:membrane"/>
    <property type="evidence" value="ECO:0007669"/>
    <property type="project" value="InterPro"/>
</dbReference>
<dbReference type="InterPro" id="IPR017871">
    <property type="entry name" value="ABC_transporter-like_CS"/>
</dbReference>